<comment type="function">
    <text evidence="6">Bidirectionally degrades single-stranded DNA into large acid-insoluble oligonucleotides, which are then degraded further into small acid-soluble oligonucleotides.</text>
</comment>
<keyword evidence="4 6" id="KW-0378">Hydrolase</keyword>
<dbReference type="InterPro" id="IPR003761">
    <property type="entry name" value="Exonuc_VII_S"/>
</dbReference>
<dbReference type="SUPFAM" id="SSF116842">
    <property type="entry name" value="XseB-like"/>
    <property type="match status" value="1"/>
</dbReference>
<evidence type="ECO:0000313" key="7">
    <source>
        <dbReference type="EMBL" id="MCQ4839075.1"/>
    </source>
</evidence>
<gene>
    <name evidence="6" type="primary">xseB</name>
    <name evidence="7" type="ORF">NE695_03985</name>
</gene>
<evidence type="ECO:0000256" key="2">
    <source>
        <dbReference type="ARBA" id="ARBA00022490"/>
    </source>
</evidence>
<dbReference type="Gene3D" id="1.10.287.1040">
    <property type="entry name" value="Exonuclease VII, small subunit"/>
    <property type="match status" value="1"/>
</dbReference>
<dbReference type="GeneID" id="90533059"/>
<dbReference type="HAMAP" id="MF_00337">
    <property type="entry name" value="Exonuc_7_S"/>
    <property type="match status" value="1"/>
</dbReference>
<evidence type="ECO:0000256" key="3">
    <source>
        <dbReference type="ARBA" id="ARBA00022722"/>
    </source>
</evidence>
<evidence type="ECO:0000256" key="5">
    <source>
        <dbReference type="ARBA" id="ARBA00022839"/>
    </source>
</evidence>
<reference evidence="7 8" key="1">
    <citation type="submission" date="2022-06" db="EMBL/GenBank/DDBJ databases">
        <title>Isolation of gut microbiota from human fecal samples.</title>
        <authorList>
            <person name="Pamer E.G."/>
            <person name="Barat B."/>
            <person name="Waligurski E."/>
            <person name="Medina S."/>
            <person name="Paddock L."/>
            <person name="Mostad J."/>
        </authorList>
    </citation>
    <scope>NUCLEOTIDE SEQUENCE [LARGE SCALE GENOMIC DNA]</scope>
    <source>
        <strain evidence="7 8">DFI.9.73</strain>
    </source>
</reference>
<evidence type="ECO:0000256" key="4">
    <source>
        <dbReference type="ARBA" id="ARBA00022801"/>
    </source>
</evidence>
<comment type="subcellular location">
    <subcellularLocation>
        <location evidence="6">Cytoplasm</location>
    </subcellularLocation>
</comment>
<dbReference type="InterPro" id="IPR037004">
    <property type="entry name" value="Exonuc_VII_ssu_sf"/>
</dbReference>
<accession>A0ABT1RWR6</accession>
<keyword evidence="8" id="KW-1185">Reference proteome</keyword>
<keyword evidence="5 6" id="KW-0269">Exonuclease</keyword>
<evidence type="ECO:0000256" key="6">
    <source>
        <dbReference type="HAMAP-Rule" id="MF_00337"/>
    </source>
</evidence>
<dbReference type="NCBIfam" id="TIGR01280">
    <property type="entry name" value="xseB"/>
    <property type="match status" value="1"/>
</dbReference>
<dbReference type="NCBIfam" id="NF002140">
    <property type="entry name" value="PRK00977.1-4"/>
    <property type="match status" value="1"/>
</dbReference>
<dbReference type="Pfam" id="PF02609">
    <property type="entry name" value="Exonuc_VII_S"/>
    <property type="match status" value="1"/>
</dbReference>
<comment type="subunit">
    <text evidence="6">Heterooligomer composed of large and small subunits.</text>
</comment>
<comment type="catalytic activity">
    <reaction evidence="6">
        <text>Exonucleolytic cleavage in either 5'- to 3'- or 3'- to 5'-direction to yield nucleoside 5'-phosphates.</text>
        <dbReference type="EC" id="3.1.11.6"/>
    </reaction>
</comment>
<name>A0ABT1RWR6_9FIRM</name>
<organism evidence="7 8">
    <name type="scientific">Neglectibacter timonensis</name>
    <dbReference type="NCBI Taxonomy" id="1776382"/>
    <lineage>
        <taxon>Bacteria</taxon>
        <taxon>Bacillati</taxon>
        <taxon>Bacillota</taxon>
        <taxon>Clostridia</taxon>
        <taxon>Eubacteriales</taxon>
        <taxon>Oscillospiraceae</taxon>
        <taxon>Neglectibacter</taxon>
    </lineage>
</organism>
<comment type="similarity">
    <text evidence="1 6">Belongs to the XseB family.</text>
</comment>
<dbReference type="EC" id="3.1.11.6" evidence="6"/>
<dbReference type="GO" id="GO:0008855">
    <property type="term" value="F:exodeoxyribonuclease VII activity"/>
    <property type="evidence" value="ECO:0007669"/>
    <property type="project" value="UniProtKB-EC"/>
</dbReference>
<evidence type="ECO:0000256" key="1">
    <source>
        <dbReference type="ARBA" id="ARBA00009998"/>
    </source>
</evidence>
<sequence>MRKPINFEEAMTRLQIIVEKLEKGEESLEESMKLFEEGAKLSADCYGILTKAEQKITEFSKIEIQTEEQDEE</sequence>
<keyword evidence="2 6" id="KW-0963">Cytoplasm</keyword>
<dbReference type="PANTHER" id="PTHR34137:SF1">
    <property type="entry name" value="EXODEOXYRIBONUCLEASE 7 SMALL SUBUNIT"/>
    <property type="match status" value="1"/>
</dbReference>
<dbReference type="PIRSF" id="PIRSF006488">
    <property type="entry name" value="Exonuc_VII_S"/>
    <property type="match status" value="1"/>
</dbReference>
<comment type="caution">
    <text evidence="7">The sequence shown here is derived from an EMBL/GenBank/DDBJ whole genome shotgun (WGS) entry which is preliminary data.</text>
</comment>
<dbReference type="EMBL" id="JANFZH010000006">
    <property type="protein sequence ID" value="MCQ4839075.1"/>
    <property type="molecule type" value="Genomic_DNA"/>
</dbReference>
<dbReference type="PANTHER" id="PTHR34137">
    <property type="entry name" value="EXODEOXYRIBONUCLEASE 7 SMALL SUBUNIT"/>
    <property type="match status" value="1"/>
</dbReference>
<proteinExistence type="inferred from homology"/>
<dbReference type="RefSeq" id="WP_066865749.1">
    <property type="nucleotide sequence ID" value="NZ_CABKVV010000014.1"/>
</dbReference>
<evidence type="ECO:0000313" key="8">
    <source>
        <dbReference type="Proteomes" id="UP001524473"/>
    </source>
</evidence>
<dbReference type="Proteomes" id="UP001524473">
    <property type="component" value="Unassembled WGS sequence"/>
</dbReference>
<keyword evidence="3 6" id="KW-0540">Nuclease</keyword>
<protein>
    <recommendedName>
        <fullName evidence="6">Exodeoxyribonuclease 7 small subunit</fullName>
        <ecNumber evidence="6">3.1.11.6</ecNumber>
    </recommendedName>
    <alternativeName>
        <fullName evidence="6">Exodeoxyribonuclease VII small subunit</fullName>
        <shortName evidence="6">Exonuclease VII small subunit</shortName>
    </alternativeName>
</protein>